<dbReference type="InterPro" id="IPR006195">
    <property type="entry name" value="aa-tRNA-synth_II"/>
</dbReference>
<dbReference type="NCBIfam" id="TIGR00408">
    <property type="entry name" value="proS_fam_I"/>
    <property type="match status" value="1"/>
</dbReference>
<organism evidence="10">
    <name type="scientific">Rhodosorus marinus</name>
    <dbReference type="NCBI Taxonomy" id="101924"/>
    <lineage>
        <taxon>Eukaryota</taxon>
        <taxon>Rhodophyta</taxon>
        <taxon>Stylonematophyceae</taxon>
        <taxon>Stylonematales</taxon>
        <taxon>Stylonemataceae</taxon>
        <taxon>Rhodosorus</taxon>
    </lineage>
</organism>
<dbReference type="GO" id="GO:0005737">
    <property type="term" value="C:cytoplasm"/>
    <property type="evidence" value="ECO:0007669"/>
    <property type="project" value="InterPro"/>
</dbReference>
<evidence type="ECO:0000313" key="10">
    <source>
        <dbReference type="EMBL" id="CAE0043942.1"/>
    </source>
</evidence>
<accession>A0A7S3EBM8</accession>
<dbReference type="Pfam" id="PF00587">
    <property type="entry name" value="tRNA-synt_2b"/>
    <property type="match status" value="1"/>
</dbReference>
<dbReference type="InterPro" id="IPR033721">
    <property type="entry name" value="ProRS_core_arch_euk"/>
</dbReference>
<evidence type="ECO:0000259" key="9">
    <source>
        <dbReference type="PROSITE" id="PS50862"/>
    </source>
</evidence>
<protein>
    <recommendedName>
        <fullName evidence="1">proline--tRNA ligase</fullName>
        <ecNumber evidence="1">6.1.1.15</ecNumber>
    </recommendedName>
    <alternativeName>
        <fullName evidence="7">Prolyl-tRNA synthetase</fullName>
    </alternativeName>
</protein>
<keyword evidence="3" id="KW-0547">Nucleotide-binding</keyword>
<dbReference type="InterPro" id="IPR004499">
    <property type="entry name" value="Pro-tRNA-ligase_IIa_arc-type"/>
</dbReference>
<feature type="domain" description="Aminoacyl-transfer RNA synthetases class-II family profile" evidence="9">
    <location>
        <begin position="80"/>
        <end position="343"/>
    </location>
</feature>
<evidence type="ECO:0000256" key="3">
    <source>
        <dbReference type="ARBA" id="ARBA00022741"/>
    </source>
</evidence>
<dbReference type="CDD" id="cd00778">
    <property type="entry name" value="ProRS_core_arch_euk"/>
    <property type="match status" value="1"/>
</dbReference>
<keyword evidence="4" id="KW-0067">ATP-binding</keyword>
<dbReference type="FunFam" id="3.30.930.10:FF:000037">
    <property type="entry name" value="Proline--tRNA ligase"/>
    <property type="match status" value="1"/>
</dbReference>
<dbReference type="SUPFAM" id="SSF52954">
    <property type="entry name" value="Class II aaRS ABD-related"/>
    <property type="match status" value="1"/>
</dbReference>
<dbReference type="InterPro" id="IPR017449">
    <property type="entry name" value="Pro-tRNA_synth_II"/>
</dbReference>
<dbReference type="Gene3D" id="3.30.110.30">
    <property type="entry name" value="C-terminal domain of ProRS"/>
    <property type="match status" value="1"/>
</dbReference>
<dbReference type="SUPFAM" id="SSF55681">
    <property type="entry name" value="Class II aaRS and biotin synthetases"/>
    <property type="match status" value="1"/>
</dbReference>
<dbReference type="HAMAP" id="MF_01571">
    <property type="entry name" value="Pro_tRNA_synth_type3"/>
    <property type="match status" value="1"/>
</dbReference>
<keyword evidence="6" id="KW-0030">Aminoacyl-tRNA synthetase</keyword>
<dbReference type="Pfam" id="PF03129">
    <property type="entry name" value="HGTP_anticodon"/>
    <property type="match status" value="1"/>
</dbReference>
<dbReference type="PANTHER" id="PTHR43382:SF3">
    <property type="entry name" value="PROLINE--TRNA LIGASE, CHLOROPLASTIC_MITOCHONDRIAL"/>
    <property type="match status" value="1"/>
</dbReference>
<gene>
    <name evidence="10" type="ORF">RMAR00112_LOCUS11917</name>
</gene>
<dbReference type="Gene3D" id="3.30.930.10">
    <property type="entry name" value="Bira Bifunctional Protein, Domain 2"/>
    <property type="match status" value="1"/>
</dbReference>
<dbReference type="SUPFAM" id="SSF64586">
    <property type="entry name" value="C-terminal domain of ProRS"/>
    <property type="match status" value="1"/>
</dbReference>
<dbReference type="PROSITE" id="PS50862">
    <property type="entry name" value="AA_TRNA_LIGASE_II"/>
    <property type="match status" value="1"/>
</dbReference>
<dbReference type="GO" id="GO:0017101">
    <property type="term" value="C:aminoacyl-tRNA synthetase multienzyme complex"/>
    <property type="evidence" value="ECO:0007669"/>
    <property type="project" value="TreeGrafter"/>
</dbReference>
<evidence type="ECO:0000256" key="1">
    <source>
        <dbReference type="ARBA" id="ARBA00012831"/>
    </source>
</evidence>
<dbReference type="Gene3D" id="3.40.50.800">
    <property type="entry name" value="Anticodon-binding domain"/>
    <property type="match status" value="1"/>
</dbReference>
<evidence type="ECO:0000256" key="8">
    <source>
        <dbReference type="ARBA" id="ARBA00047671"/>
    </source>
</evidence>
<dbReference type="AlphaFoldDB" id="A0A7S3EBM8"/>
<keyword evidence="5" id="KW-0648">Protein biosynthesis</keyword>
<keyword evidence="2" id="KW-0436">Ligase</keyword>
<comment type="catalytic activity">
    <reaction evidence="8">
        <text>tRNA(Pro) + L-proline + ATP = L-prolyl-tRNA(Pro) + AMP + diphosphate</text>
        <dbReference type="Rhea" id="RHEA:14305"/>
        <dbReference type="Rhea" id="RHEA-COMP:9700"/>
        <dbReference type="Rhea" id="RHEA-COMP:9702"/>
        <dbReference type="ChEBI" id="CHEBI:30616"/>
        <dbReference type="ChEBI" id="CHEBI:33019"/>
        <dbReference type="ChEBI" id="CHEBI:60039"/>
        <dbReference type="ChEBI" id="CHEBI:78442"/>
        <dbReference type="ChEBI" id="CHEBI:78532"/>
        <dbReference type="ChEBI" id="CHEBI:456215"/>
        <dbReference type="EC" id="6.1.1.15"/>
    </reaction>
</comment>
<dbReference type="InterPro" id="IPR002314">
    <property type="entry name" value="aa-tRNA-synt_IIb"/>
</dbReference>
<evidence type="ECO:0000256" key="2">
    <source>
        <dbReference type="ARBA" id="ARBA00022598"/>
    </source>
</evidence>
<dbReference type="EC" id="6.1.1.15" evidence="1"/>
<evidence type="ECO:0000256" key="5">
    <source>
        <dbReference type="ARBA" id="ARBA00022917"/>
    </source>
</evidence>
<dbReference type="InterPro" id="IPR016061">
    <property type="entry name" value="Pro-tRNA_ligase_II_C"/>
</dbReference>
<proteinExistence type="inferred from homology"/>
<name>A0A7S3EBM8_9RHOD</name>
<dbReference type="GO" id="GO:0006433">
    <property type="term" value="P:prolyl-tRNA aminoacylation"/>
    <property type="evidence" value="ECO:0007669"/>
    <property type="project" value="InterPro"/>
</dbReference>
<dbReference type="GO" id="GO:0004827">
    <property type="term" value="F:proline-tRNA ligase activity"/>
    <property type="evidence" value="ECO:0007669"/>
    <property type="project" value="UniProtKB-EC"/>
</dbReference>
<evidence type="ECO:0000256" key="7">
    <source>
        <dbReference type="ARBA" id="ARBA00029731"/>
    </source>
</evidence>
<dbReference type="Pfam" id="PF09180">
    <property type="entry name" value="ProRS-C_1"/>
    <property type="match status" value="1"/>
</dbReference>
<dbReference type="SMART" id="SM00946">
    <property type="entry name" value="ProRS-C_1"/>
    <property type="match status" value="1"/>
</dbReference>
<dbReference type="PANTHER" id="PTHR43382">
    <property type="entry name" value="PROLYL-TRNA SYNTHETASE"/>
    <property type="match status" value="1"/>
</dbReference>
<sequence>MSQLGFLHPTGLGLSGSCTRSVSSHRDGFRIRPHRTRLHATQQKTAGKDGDAITTREKDYSEWYLDVVRAGELAESSPVRGMMVIKPNGMAIWDAIRDYLDAKIKQSGARNAYFPLMIPQSFLTKEAEHVEGFATECALVTHHRLRLNPETKQMEPDPESKLEEPLIVRPTSETIIWHMFGRWIGSYRDLPLCINQWANVVRWEMRTRLFLRTAEFLWQEGHTAHESAEEAREKAIEMINVYEDLCVNQLAIPVVKGIKSPMERFAGAEETYTVEAMMQNGWALQSGTSHFLGQNFAKAFDVTFNTSVEGVTDHVWATSWGVSTRLMGALIMTHSDDSGLCCPPKVAAIQIAIVCIWKKADQKEMVLGAAKDVAARLRSRGFRVELDDRDGMRPGAKYYEWERKGVPLRMEMGPRDVEKGSVFCARRIGGPKFGLAVDENFEDNVDDVMDKIQQEMYSTAKNRLDELTKPVSSYEEMKAALDSGETGFFLAPWKEDDDNEDKIKEDCKATIRCYPMDSQEEAEDKLCFYSGEPATHMAIFARAY</sequence>
<evidence type="ECO:0000256" key="6">
    <source>
        <dbReference type="ARBA" id="ARBA00023146"/>
    </source>
</evidence>
<dbReference type="GO" id="GO:0005524">
    <property type="term" value="F:ATP binding"/>
    <property type="evidence" value="ECO:0007669"/>
    <property type="project" value="UniProtKB-KW"/>
</dbReference>
<dbReference type="InterPro" id="IPR004154">
    <property type="entry name" value="Anticodon-bd"/>
</dbReference>
<evidence type="ECO:0000256" key="4">
    <source>
        <dbReference type="ARBA" id="ARBA00022840"/>
    </source>
</evidence>
<dbReference type="CDD" id="cd00862">
    <property type="entry name" value="ProRS_anticodon_zinc"/>
    <property type="match status" value="1"/>
</dbReference>
<dbReference type="EMBL" id="HBHW01015540">
    <property type="protein sequence ID" value="CAE0043942.1"/>
    <property type="molecule type" value="Transcribed_RNA"/>
</dbReference>
<dbReference type="InterPro" id="IPR045864">
    <property type="entry name" value="aa-tRNA-synth_II/BPL/LPL"/>
</dbReference>
<dbReference type="InterPro" id="IPR036621">
    <property type="entry name" value="Anticodon-bd_dom_sf"/>
</dbReference>
<reference evidence="10" key="1">
    <citation type="submission" date="2021-01" db="EMBL/GenBank/DDBJ databases">
        <authorList>
            <person name="Corre E."/>
            <person name="Pelletier E."/>
            <person name="Niang G."/>
            <person name="Scheremetjew M."/>
            <person name="Finn R."/>
            <person name="Kale V."/>
            <person name="Holt S."/>
            <person name="Cochrane G."/>
            <person name="Meng A."/>
            <person name="Brown T."/>
            <person name="Cohen L."/>
        </authorList>
    </citation>
    <scope>NUCLEOTIDE SEQUENCE</scope>
    <source>
        <strain evidence="10">CCMP 769</strain>
    </source>
</reference>